<name>A0A501XBN4_9BACT</name>
<evidence type="ECO:0000259" key="1">
    <source>
        <dbReference type="Pfam" id="PF00535"/>
    </source>
</evidence>
<evidence type="ECO:0000313" key="3">
    <source>
        <dbReference type="Proteomes" id="UP000319776"/>
    </source>
</evidence>
<dbReference type="EMBL" id="VFSS01000002">
    <property type="protein sequence ID" value="TPE57773.1"/>
    <property type="molecule type" value="Genomic_DNA"/>
</dbReference>
<proteinExistence type="predicted"/>
<sequence length="335" mass="39335">MDKKLTFIIPIYHPEIAVSEIFRNLYKQTNQNFDIIVSIDKPTDKELNALCRLQETYNNNLKVIINTTHQHLNSVIKQSLEYVKTEYTYVLYSYTSLKSKFVESVYEFLNQTDQSVDILSFDGNLNGLVGHRFFVENIQPKKVYNIRENLGTVKNVVPFSFAIITKTHIIKEVFNTNLVKNLNHQYSSILTYMSLTNAKTFAYLDTTWVKDENNNLMLFNAKNLSKEWTFILNNASDPEFKNVLEFARFVNFAYYFAGYLGLCKLKRKDPALKVLNNLKRILFEEASYYASNLNEIIKNNSVFKENVKVVTKLMNLFENIENWKYIYSAEYEKNK</sequence>
<dbReference type="Proteomes" id="UP000319776">
    <property type="component" value="Unassembled WGS sequence"/>
</dbReference>
<feature type="domain" description="Glycosyltransferase 2-like" evidence="1">
    <location>
        <begin position="7"/>
        <end position="123"/>
    </location>
</feature>
<accession>A0A501XBN4</accession>
<protein>
    <submittedName>
        <fullName evidence="2">Glycosyltransferase</fullName>
    </submittedName>
</protein>
<dbReference type="InterPro" id="IPR029044">
    <property type="entry name" value="Nucleotide-diphossugar_trans"/>
</dbReference>
<reference evidence="2 3" key="1">
    <citation type="submission" date="2019-06" db="EMBL/GenBank/DDBJ databases">
        <title>Mycoplasma falconis type strain whole genome sequence.</title>
        <authorList>
            <person name="Spergser J."/>
        </authorList>
    </citation>
    <scope>NUCLEOTIDE SEQUENCE [LARGE SCALE GENOMIC DNA]</scope>
    <source>
        <strain evidence="2 3">ATCC 51372</strain>
    </source>
</reference>
<gene>
    <name evidence="2" type="ORF">FJO69_01060</name>
</gene>
<dbReference type="Pfam" id="PF00535">
    <property type="entry name" value="Glycos_transf_2"/>
    <property type="match status" value="1"/>
</dbReference>
<dbReference type="Gene3D" id="3.90.550.10">
    <property type="entry name" value="Spore Coat Polysaccharide Biosynthesis Protein SpsA, Chain A"/>
    <property type="match status" value="1"/>
</dbReference>
<organism evidence="2 3">
    <name type="scientific">[Mycoplasma] falconis</name>
    <dbReference type="NCBI Taxonomy" id="92403"/>
    <lineage>
        <taxon>Bacteria</taxon>
        <taxon>Bacillati</taxon>
        <taxon>Mycoplasmatota</taxon>
        <taxon>Mycoplasmoidales</taxon>
        <taxon>Metamycoplasmataceae</taxon>
        <taxon>Metamycoplasma</taxon>
    </lineage>
</organism>
<dbReference type="GO" id="GO:0016740">
    <property type="term" value="F:transferase activity"/>
    <property type="evidence" value="ECO:0007669"/>
    <property type="project" value="UniProtKB-KW"/>
</dbReference>
<keyword evidence="2" id="KW-0808">Transferase</keyword>
<dbReference type="RefSeq" id="WP_140781158.1">
    <property type="nucleotide sequence ID" value="NZ_VFSS01000002.1"/>
</dbReference>
<dbReference type="SUPFAM" id="SSF53448">
    <property type="entry name" value="Nucleotide-diphospho-sugar transferases"/>
    <property type="match status" value="1"/>
</dbReference>
<dbReference type="AlphaFoldDB" id="A0A501XBN4"/>
<comment type="caution">
    <text evidence="2">The sequence shown here is derived from an EMBL/GenBank/DDBJ whole genome shotgun (WGS) entry which is preliminary data.</text>
</comment>
<dbReference type="CDD" id="cd00761">
    <property type="entry name" value="Glyco_tranf_GTA_type"/>
    <property type="match status" value="1"/>
</dbReference>
<dbReference type="OrthoDB" id="401305at2"/>
<dbReference type="InterPro" id="IPR001173">
    <property type="entry name" value="Glyco_trans_2-like"/>
</dbReference>
<keyword evidence="3" id="KW-1185">Reference proteome</keyword>
<evidence type="ECO:0000313" key="2">
    <source>
        <dbReference type="EMBL" id="TPE57773.1"/>
    </source>
</evidence>